<dbReference type="AlphaFoldDB" id="A0ABD1X3B3"/>
<name>A0ABD1X3B3_9LAMI</name>
<keyword evidence="1" id="KW-0112">Calmodulin-binding</keyword>
<protein>
    <submittedName>
        <fullName evidence="3">Uncharacterized protein</fullName>
    </submittedName>
</protein>
<evidence type="ECO:0000256" key="2">
    <source>
        <dbReference type="ARBA" id="ARBA00024341"/>
    </source>
</evidence>
<sequence>MVQHNEANAVAMATTTQAAAKISRLTRPSILVQEQHPAIVIQTAFRGYLARKALQALTGVVKLQAIVRGHNVRMRAKLTLQCMQSLLQVQSHDVINARDCFAKEAYNTLKLI</sequence>
<proteinExistence type="inferred from homology"/>
<dbReference type="Gene3D" id="1.20.5.190">
    <property type="match status" value="1"/>
</dbReference>
<dbReference type="Pfam" id="PF00612">
    <property type="entry name" value="IQ"/>
    <property type="match status" value="2"/>
</dbReference>
<comment type="caution">
    <text evidence="3">The sequence shown here is derived from an EMBL/GenBank/DDBJ whole genome shotgun (WGS) entry which is preliminary data.</text>
</comment>
<dbReference type="InterPro" id="IPR000048">
    <property type="entry name" value="IQ_motif_EF-hand-BS"/>
</dbReference>
<dbReference type="PANTHER" id="PTHR32295:SF244">
    <property type="entry name" value="PROTEIN IQ-DOMAIN 14-LIKE"/>
    <property type="match status" value="1"/>
</dbReference>
<dbReference type="GO" id="GO:0005516">
    <property type="term" value="F:calmodulin binding"/>
    <property type="evidence" value="ECO:0007669"/>
    <property type="project" value="UniProtKB-KW"/>
</dbReference>
<accession>A0ABD1X3B3</accession>
<dbReference type="Proteomes" id="UP001604277">
    <property type="component" value="Unassembled WGS sequence"/>
</dbReference>
<comment type="similarity">
    <text evidence="2">Belongs to the IQD family.</text>
</comment>
<evidence type="ECO:0000313" key="4">
    <source>
        <dbReference type="Proteomes" id="UP001604277"/>
    </source>
</evidence>
<dbReference type="EMBL" id="JBFOLJ010000001">
    <property type="protein sequence ID" value="KAL2556292.1"/>
    <property type="molecule type" value="Genomic_DNA"/>
</dbReference>
<dbReference type="PROSITE" id="PS50096">
    <property type="entry name" value="IQ"/>
    <property type="match status" value="2"/>
</dbReference>
<reference evidence="4" key="1">
    <citation type="submission" date="2024-07" db="EMBL/GenBank/DDBJ databases">
        <title>Two chromosome-level genome assemblies of Korean endemic species Abeliophyllum distichum and Forsythia ovata (Oleaceae).</title>
        <authorList>
            <person name="Jang H."/>
        </authorList>
    </citation>
    <scope>NUCLEOTIDE SEQUENCE [LARGE SCALE GENOMIC DNA]</scope>
</reference>
<organism evidence="3 4">
    <name type="scientific">Forsythia ovata</name>
    <dbReference type="NCBI Taxonomy" id="205694"/>
    <lineage>
        <taxon>Eukaryota</taxon>
        <taxon>Viridiplantae</taxon>
        <taxon>Streptophyta</taxon>
        <taxon>Embryophyta</taxon>
        <taxon>Tracheophyta</taxon>
        <taxon>Spermatophyta</taxon>
        <taxon>Magnoliopsida</taxon>
        <taxon>eudicotyledons</taxon>
        <taxon>Gunneridae</taxon>
        <taxon>Pentapetalae</taxon>
        <taxon>asterids</taxon>
        <taxon>lamiids</taxon>
        <taxon>Lamiales</taxon>
        <taxon>Oleaceae</taxon>
        <taxon>Forsythieae</taxon>
        <taxon>Forsythia</taxon>
    </lineage>
</organism>
<evidence type="ECO:0000313" key="3">
    <source>
        <dbReference type="EMBL" id="KAL2556292.1"/>
    </source>
</evidence>
<evidence type="ECO:0000256" key="1">
    <source>
        <dbReference type="ARBA" id="ARBA00022860"/>
    </source>
</evidence>
<dbReference type="SMART" id="SM00015">
    <property type="entry name" value="IQ"/>
    <property type="match status" value="2"/>
</dbReference>
<gene>
    <name evidence="3" type="ORF">Fot_01031</name>
</gene>
<keyword evidence="4" id="KW-1185">Reference proteome</keyword>
<dbReference type="PANTHER" id="PTHR32295">
    <property type="entry name" value="IQ-DOMAIN 5-RELATED"/>
    <property type="match status" value="1"/>
</dbReference>